<dbReference type="GO" id="GO:0004604">
    <property type="term" value="F:phosphoadenylyl-sulfate reductase (thioredoxin) activity"/>
    <property type="evidence" value="ECO:0007669"/>
    <property type="project" value="UniProtKB-UniRule"/>
</dbReference>
<feature type="active site" description="Nucleophile; cysteine thiosulfonate intermediate" evidence="10">
    <location>
        <position position="264"/>
    </location>
</feature>
<dbReference type="STRING" id="1356854.N007_16470"/>
<dbReference type="NCBIfam" id="NF002537">
    <property type="entry name" value="PRK02090.1"/>
    <property type="match status" value="1"/>
</dbReference>
<dbReference type="RefSeq" id="WP_021298431.1">
    <property type="nucleotide sequence ID" value="NZ_AURB01000190.1"/>
</dbReference>
<evidence type="ECO:0000256" key="3">
    <source>
        <dbReference type="ARBA" id="ARBA00023002"/>
    </source>
</evidence>
<dbReference type="NCBIfam" id="TIGR02055">
    <property type="entry name" value="APS_reductase"/>
    <property type="match status" value="1"/>
</dbReference>
<dbReference type="InterPro" id="IPR004511">
    <property type="entry name" value="PAPS/APS_Rdtase"/>
</dbReference>
<evidence type="ECO:0000256" key="10">
    <source>
        <dbReference type="HAMAP-Rule" id="MF_00063"/>
    </source>
</evidence>
<name>T0CQW6_ALIAG</name>
<dbReference type="EMBL" id="CP080467">
    <property type="protein sequence ID" value="UNO49741.1"/>
    <property type="molecule type" value="Genomic_DNA"/>
</dbReference>
<proteinExistence type="inferred from homology"/>
<feature type="binding site" evidence="10">
    <location>
        <position position="238"/>
    </location>
    <ligand>
        <name>[4Fe-4S] cluster</name>
        <dbReference type="ChEBI" id="CHEBI:49883"/>
    </ligand>
</feature>
<evidence type="ECO:0000256" key="1">
    <source>
        <dbReference type="ARBA" id="ARBA00009732"/>
    </source>
</evidence>
<dbReference type="InterPro" id="IPR014729">
    <property type="entry name" value="Rossmann-like_a/b/a_fold"/>
</dbReference>
<dbReference type="GO" id="GO:0019379">
    <property type="term" value="P:sulfate assimilation, phosphoadenylyl sulfate reduction by phosphoadenylyl-sulfate reductase (thioredoxin)"/>
    <property type="evidence" value="ECO:0007669"/>
    <property type="project" value="UniProtKB-UniRule"/>
</dbReference>
<comment type="similarity">
    <text evidence="1 10">Belongs to the PAPS reductase family. CysH subfamily.</text>
</comment>
<dbReference type="NCBIfam" id="TIGR00434">
    <property type="entry name" value="cysH"/>
    <property type="match status" value="1"/>
</dbReference>
<comment type="function">
    <text evidence="4 10">Catalyzes the formation of sulfite from adenosine 5'-phosphosulfate (APS) using thioredoxin as an electron donor.</text>
</comment>
<feature type="binding site" evidence="10">
    <location>
        <position position="241"/>
    </location>
    <ligand>
        <name>[4Fe-4S] cluster</name>
        <dbReference type="ChEBI" id="CHEBI:49883"/>
    </ligand>
</feature>
<protein>
    <recommendedName>
        <fullName evidence="7 10">Adenosine 5'-phosphosulfate reductase</fullName>
        <shortName evidence="10">APS reductase</shortName>
        <ecNumber evidence="6 10">1.8.4.10</ecNumber>
    </recommendedName>
    <alternativeName>
        <fullName evidence="9 10">5'-adenylylsulfate reductase</fullName>
    </alternativeName>
    <alternativeName>
        <fullName evidence="8 10">Thioredoxin-dependent 5'-adenylylsulfate reductase</fullName>
    </alternativeName>
</protein>
<keyword evidence="10" id="KW-0408">Iron</keyword>
<comment type="subcellular location">
    <subcellularLocation>
        <location evidence="10">Cytoplasm</location>
    </subcellularLocation>
</comment>
<keyword evidence="2 10" id="KW-0963">Cytoplasm</keyword>
<dbReference type="PANTHER" id="PTHR46509">
    <property type="entry name" value="PHOSPHOADENOSINE PHOSPHOSULFATE REDUCTASE"/>
    <property type="match status" value="1"/>
</dbReference>
<dbReference type="AlphaFoldDB" id="T0CQW6"/>
<dbReference type="GO" id="GO:0046872">
    <property type="term" value="F:metal ion binding"/>
    <property type="evidence" value="ECO:0007669"/>
    <property type="project" value="UniProtKB-KW"/>
</dbReference>
<dbReference type="EC" id="1.8.4.10" evidence="6 10"/>
<reference evidence="12" key="1">
    <citation type="journal article" date="2022" name="G3 (Bethesda)">
        <title>Unveiling the complete genome sequence of Alicyclobacillus acidoterrestris DSM 3922T, a taint-producing strain.</title>
        <authorList>
            <person name="Leonardo I.C."/>
            <person name="Barreto Crespo M.T."/>
            <person name="Gaspar F.B."/>
        </authorList>
    </citation>
    <scope>NUCLEOTIDE SEQUENCE [LARGE SCALE GENOMIC DNA]</scope>
    <source>
        <strain evidence="12">DSM 3922</strain>
    </source>
</reference>
<evidence type="ECO:0000256" key="9">
    <source>
        <dbReference type="ARBA" id="ARBA00032041"/>
    </source>
</evidence>
<accession>T0CQW6</accession>
<evidence type="ECO:0000313" key="12">
    <source>
        <dbReference type="Proteomes" id="UP000829401"/>
    </source>
</evidence>
<comment type="catalytic activity">
    <reaction evidence="10">
        <text>[thioredoxin]-disulfide + sulfite + AMP + 2 H(+) = adenosine 5'-phosphosulfate + [thioredoxin]-dithiol</text>
        <dbReference type="Rhea" id="RHEA:21976"/>
        <dbReference type="Rhea" id="RHEA-COMP:10698"/>
        <dbReference type="Rhea" id="RHEA-COMP:10700"/>
        <dbReference type="ChEBI" id="CHEBI:15378"/>
        <dbReference type="ChEBI" id="CHEBI:17359"/>
        <dbReference type="ChEBI" id="CHEBI:29950"/>
        <dbReference type="ChEBI" id="CHEBI:50058"/>
        <dbReference type="ChEBI" id="CHEBI:58243"/>
        <dbReference type="ChEBI" id="CHEBI:456215"/>
        <dbReference type="EC" id="1.8.4.10"/>
    </reaction>
</comment>
<evidence type="ECO:0000256" key="8">
    <source>
        <dbReference type="ARBA" id="ARBA00030894"/>
    </source>
</evidence>
<dbReference type="KEGG" id="aaco:K1I37_04205"/>
<dbReference type="InterPro" id="IPR011798">
    <property type="entry name" value="APS_reductase"/>
</dbReference>
<dbReference type="SUPFAM" id="SSF52402">
    <property type="entry name" value="Adenine nucleotide alpha hydrolases-like"/>
    <property type="match status" value="1"/>
</dbReference>
<dbReference type="GO" id="GO:0070814">
    <property type="term" value="P:hydrogen sulfide biosynthetic process"/>
    <property type="evidence" value="ECO:0007669"/>
    <property type="project" value="UniProtKB-UniRule"/>
</dbReference>
<dbReference type="Proteomes" id="UP000829401">
    <property type="component" value="Chromosome"/>
</dbReference>
<dbReference type="GO" id="GO:0043866">
    <property type="term" value="F:adenylyl-sulfate reductase (thioredoxin) activity"/>
    <property type="evidence" value="ECO:0007669"/>
    <property type="project" value="UniProtKB-EC"/>
</dbReference>
<evidence type="ECO:0000256" key="4">
    <source>
        <dbReference type="ARBA" id="ARBA00024298"/>
    </source>
</evidence>
<dbReference type="InterPro" id="IPR002500">
    <property type="entry name" value="PAPS_reduct_dom"/>
</dbReference>
<evidence type="ECO:0000256" key="5">
    <source>
        <dbReference type="ARBA" id="ARBA00024327"/>
    </source>
</evidence>
<dbReference type="PIRSF" id="PIRSF000857">
    <property type="entry name" value="PAPS_reductase"/>
    <property type="match status" value="1"/>
</dbReference>
<evidence type="ECO:0000256" key="2">
    <source>
        <dbReference type="ARBA" id="ARBA00022490"/>
    </source>
</evidence>
<comment type="cofactor">
    <cofactor evidence="10">
        <name>[4Fe-4S] cluster</name>
        <dbReference type="ChEBI" id="CHEBI:49883"/>
    </cofactor>
    <text evidence="10">Binds 1 [4Fe-4S] cluster per subunit.</text>
</comment>
<dbReference type="Gene3D" id="3.40.50.620">
    <property type="entry name" value="HUPs"/>
    <property type="match status" value="1"/>
</dbReference>
<sequence>MFRTADIGGDVARCAQSAAFVCPAADIFIEIEVLSDLNSLVLDEDTIQTLATKHETSAPQEILKVALERLPRVTFACSFGAEDMVILDMLARMDARVNVFYLDTHVLFKETYALIEAAKKHYRLTDLTRVEPALTLTEQAKQYGDELWQRDPNQCCNIRKVEPLKRHLQAYDGWITGIRRDQASTRAHAQAFEADKKFHLVKVNPLILWTAEDVWRYIHDHDVPYNTLHEKGYPSIGCVHCTRPVKPGEDPRSGRWVGFAKTECGLHR</sequence>
<dbReference type="HAMAP" id="MF_00063">
    <property type="entry name" value="CysH"/>
    <property type="match status" value="1"/>
</dbReference>
<dbReference type="PANTHER" id="PTHR46509:SF1">
    <property type="entry name" value="PHOSPHOADENOSINE PHOSPHOSULFATE REDUCTASE"/>
    <property type="match status" value="1"/>
</dbReference>
<feature type="binding site" evidence="10">
    <location>
        <position position="155"/>
    </location>
    <ligand>
        <name>[4Fe-4S] cluster</name>
        <dbReference type="ChEBI" id="CHEBI:49883"/>
    </ligand>
</feature>
<dbReference type="GO" id="GO:0019344">
    <property type="term" value="P:cysteine biosynthetic process"/>
    <property type="evidence" value="ECO:0007669"/>
    <property type="project" value="InterPro"/>
</dbReference>
<dbReference type="eggNOG" id="COG0175">
    <property type="taxonomic scope" value="Bacteria"/>
</dbReference>
<dbReference type="Pfam" id="PF01507">
    <property type="entry name" value="PAPS_reduct"/>
    <property type="match status" value="1"/>
</dbReference>
<feature type="binding site" evidence="10">
    <location>
        <position position="156"/>
    </location>
    <ligand>
        <name>[4Fe-4S] cluster</name>
        <dbReference type="ChEBI" id="CHEBI:49883"/>
    </ligand>
</feature>
<dbReference type="GO" id="GO:0005737">
    <property type="term" value="C:cytoplasm"/>
    <property type="evidence" value="ECO:0007669"/>
    <property type="project" value="UniProtKB-SubCell"/>
</dbReference>
<keyword evidence="10" id="KW-0411">Iron-sulfur</keyword>
<keyword evidence="10" id="KW-0479">Metal-binding</keyword>
<organism evidence="11 12">
    <name type="scientific">Alicyclobacillus acidoterrestris (strain ATCC 49025 / DSM 3922 / CIP 106132 / NCIMB 13137 / GD3B)</name>
    <dbReference type="NCBI Taxonomy" id="1356854"/>
    <lineage>
        <taxon>Bacteria</taxon>
        <taxon>Bacillati</taxon>
        <taxon>Bacillota</taxon>
        <taxon>Bacilli</taxon>
        <taxon>Bacillales</taxon>
        <taxon>Alicyclobacillaceae</taxon>
        <taxon>Alicyclobacillus</taxon>
    </lineage>
</organism>
<comment type="pathway">
    <text evidence="5 10">Sulfur metabolism; hydrogen sulfide biosynthesis; sulfite from sulfate.</text>
</comment>
<accession>A0A9E6ZLD1</accession>
<evidence type="ECO:0000313" key="11">
    <source>
        <dbReference type="EMBL" id="UNO49741.1"/>
    </source>
</evidence>
<keyword evidence="3 10" id="KW-0560">Oxidoreductase</keyword>
<dbReference type="OrthoDB" id="9772604at2"/>
<dbReference type="GO" id="GO:0051539">
    <property type="term" value="F:4 iron, 4 sulfur cluster binding"/>
    <property type="evidence" value="ECO:0007669"/>
    <property type="project" value="UniProtKB-UniRule"/>
</dbReference>
<dbReference type="CDD" id="cd23945">
    <property type="entry name" value="PAPS_reductase"/>
    <property type="match status" value="1"/>
</dbReference>
<evidence type="ECO:0000256" key="7">
    <source>
        <dbReference type="ARBA" id="ARBA00029514"/>
    </source>
</evidence>
<keyword evidence="12" id="KW-1185">Reference proteome</keyword>
<gene>
    <name evidence="10" type="primary">cysH</name>
    <name evidence="11" type="ORF">K1I37_04205</name>
</gene>
<evidence type="ECO:0000256" key="6">
    <source>
        <dbReference type="ARBA" id="ARBA00024386"/>
    </source>
</evidence>